<protein>
    <submittedName>
        <fullName evidence="2">Uncharacterized protein</fullName>
    </submittedName>
</protein>
<dbReference type="RefSeq" id="WP_092836456.1">
    <property type="nucleotide sequence ID" value="NZ_FOVP01000007.1"/>
</dbReference>
<dbReference type="EMBL" id="FOVP01000007">
    <property type="protein sequence ID" value="SFN68796.1"/>
    <property type="molecule type" value="Genomic_DNA"/>
</dbReference>
<feature type="transmembrane region" description="Helical" evidence="1">
    <location>
        <begin position="24"/>
        <end position="42"/>
    </location>
</feature>
<dbReference type="Proteomes" id="UP000198599">
    <property type="component" value="Unassembled WGS sequence"/>
</dbReference>
<reference evidence="3" key="1">
    <citation type="submission" date="2016-10" db="EMBL/GenBank/DDBJ databases">
        <authorList>
            <person name="Varghese N."/>
            <person name="Submissions S."/>
        </authorList>
    </citation>
    <scope>NUCLEOTIDE SEQUENCE [LARGE SCALE GENOMIC DNA]</scope>
    <source>
        <strain evidence="3">DSM 28463</strain>
    </source>
</reference>
<evidence type="ECO:0000313" key="3">
    <source>
        <dbReference type="Proteomes" id="UP000198599"/>
    </source>
</evidence>
<dbReference type="STRING" id="1005928.SAMN04487859_10722"/>
<name>A0A1I5B255_9RHOB</name>
<evidence type="ECO:0000256" key="1">
    <source>
        <dbReference type="SAM" id="Phobius"/>
    </source>
</evidence>
<dbReference type="AlphaFoldDB" id="A0A1I5B255"/>
<keyword evidence="1" id="KW-1133">Transmembrane helix</keyword>
<accession>A0A1I5B255</accession>
<proteinExistence type="predicted"/>
<sequence>MMTQRYSNPQREERHAARAKRARFWAWPVRIALIGCIGAAIWQDPALSPKGHAILKDVAGRANEQLERSGLAKSYRTALDGASEGVPASQPDN</sequence>
<keyword evidence="3" id="KW-1185">Reference proteome</keyword>
<keyword evidence="1" id="KW-0812">Transmembrane</keyword>
<dbReference type="OrthoDB" id="7745622at2"/>
<organism evidence="2 3">
    <name type="scientific">Roseovarius lutimaris</name>
    <dbReference type="NCBI Taxonomy" id="1005928"/>
    <lineage>
        <taxon>Bacteria</taxon>
        <taxon>Pseudomonadati</taxon>
        <taxon>Pseudomonadota</taxon>
        <taxon>Alphaproteobacteria</taxon>
        <taxon>Rhodobacterales</taxon>
        <taxon>Roseobacteraceae</taxon>
        <taxon>Roseovarius</taxon>
    </lineage>
</organism>
<gene>
    <name evidence="2" type="ORF">SAMN04487859_10722</name>
</gene>
<keyword evidence="1" id="KW-0472">Membrane</keyword>
<evidence type="ECO:0000313" key="2">
    <source>
        <dbReference type="EMBL" id="SFN68796.1"/>
    </source>
</evidence>